<dbReference type="AlphaFoldDB" id="A0A167PZR7"/>
<dbReference type="GeneID" id="28995800"/>
<proteinExistence type="predicted"/>
<sequence length="151" mass="17380">MSNNQVKWSCSVCSLNGRYSVMISFQTHHRYFVDDVQRNFHKQSLLPIEAVGMVNDDANDIEIDAETNISENLEYNYCCGVSTVIMTAQFCLLRKNFVSKFDEVLTLNYHCYLYCFGSGKLYDWDQILRSSSTVCARLTNTTVYVDGGFRK</sequence>
<accession>A0A167PZR7</accession>
<protein>
    <submittedName>
        <fullName evidence="1">Uncharacterized protein</fullName>
    </submittedName>
</protein>
<name>A0A167PZR7_PHYB8</name>
<dbReference type="EMBL" id="KV440973">
    <property type="protein sequence ID" value="OAD78834.1"/>
    <property type="molecule type" value="Genomic_DNA"/>
</dbReference>
<dbReference type="RefSeq" id="XP_018296874.1">
    <property type="nucleotide sequence ID" value="XM_018434894.1"/>
</dbReference>
<dbReference type="Proteomes" id="UP000077315">
    <property type="component" value="Unassembled WGS sequence"/>
</dbReference>
<organism evidence="1 2">
    <name type="scientific">Phycomyces blakesleeanus (strain ATCC 8743b / DSM 1359 / FGSC 10004 / NBRC 33097 / NRRL 1555)</name>
    <dbReference type="NCBI Taxonomy" id="763407"/>
    <lineage>
        <taxon>Eukaryota</taxon>
        <taxon>Fungi</taxon>
        <taxon>Fungi incertae sedis</taxon>
        <taxon>Mucoromycota</taxon>
        <taxon>Mucoromycotina</taxon>
        <taxon>Mucoromycetes</taxon>
        <taxon>Mucorales</taxon>
        <taxon>Phycomycetaceae</taxon>
        <taxon>Phycomyces</taxon>
    </lineage>
</organism>
<gene>
    <name evidence="1" type="ORF">PHYBLDRAFT_163926</name>
</gene>
<keyword evidence="2" id="KW-1185">Reference proteome</keyword>
<dbReference type="VEuPathDB" id="FungiDB:PHYBLDRAFT_163926"/>
<evidence type="ECO:0000313" key="2">
    <source>
        <dbReference type="Proteomes" id="UP000077315"/>
    </source>
</evidence>
<evidence type="ECO:0000313" key="1">
    <source>
        <dbReference type="EMBL" id="OAD78834.1"/>
    </source>
</evidence>
<dbReference type="InParanoid" id="A0A167PZR7"/>
<reference evidence="2" key="1">
    <citation type="submission" date="2015-06" db="EMBL/GenBank/DDBJ databases">
        <title>Expansion of signal transduction pathways in fungi by whole-genome duplication.</title>
        <authorList>
            <consortium name="DOE Joint Genome Institute"/>
            <person name="Corrochano L.M."/>
            <person name="Kuo A."/>
            <person name="Marcet-Houben M."/>
            <person name="Polaino S."/>
            <person name="Salamov A."/>
            <person name="Villalobos J.M."/>
            <person name="Alvarez M.I."/>
            <person name="Avalos J."/>
            <person name="Benito E.P."/>
            <person name="Benoit I."/>
            <person name="Burger G."/>
            <person name="Camino L.P."/>
            <person name="Canovas D."/>
            <person name="Cerda-Olmedo E."/>
            <person name="Cheng J.-F."/>
            <person name="Dominguez A."/>
            <person name="Elias M."/>
            <person name="Eslava A.P."/>
            <person name="Glaser F."/>
            <person name="Grimwood J."/>
            <person name="Gutierrez G."/>
            <person name="Heitman J."/>
            <person name="Henrissat B."/>
            <person name="Iturriaga E.A."/>
            <person name="Lang B.F."/>
            <person name="Lavin J.L."/>
            <person name="Lee S."/>
            <person name="Li W."/>
            <person name="Lindquist E."/>
            <person name="Lopez-Garcia S."/>
            <person name="Luque E.M."/>
            <person name="Marcos A.T."/>
            <person name="Martin J."/>
            <person name="McCluskey K."/>
            <person name="Medina H.R."/>
            <person name="Miralles-Duran A."/>
            <person name="Miyazaki A."/>
            <person name="Munoz-Torres E."/>
            <person name="Oguiza J.A."/>
            <person name="Ohm R."/>
            <person name="Olmedo M."/>
            <person name="Orejas M."/>
            <person name="Ortiz-Castellanos L."/>
            <person name="Pisabarro A.G."/>
            <person name="Rodriguez-Romero J."/>
            <person name="Ruiz-Herrera J."/>
            <person name="Ruiz-Vazquez R."/>
            <person name="Sanz C."/>
            <person name="Schackwitz W."/>
            <person name="Schmutz J."/>
            <person name="Shahriari M."/>
            <person name="Shelest E."/>
            <person name="Silva-Franco F."/>
            <person name="Soanes D."/>
            <person name="Syed K."/>
            <person name="Tagua V.G."/>
            <person name="Talbot N.J."/>
            <person name="Thon M."/>
            <person name="De vries R.P."/>
            <person name="Wiebenga A."/>
            <person name="Yadav J.S."/>
            <person name="Braun E.L."/>
            <person name="Baker S."/>
            <person name="Garre V."/>
            <person name="Horwitz B."/>
            <person name="Torres-Martinez S."/>
            <person name="Idnurm A."/>
            <person name="Herrera-Estrella A."/>
            <person name="Gabaldon T."/>
            <person name="Grigoriev I.V."/>
        </authorList>
    </citation>
    <scope>NUCLEOTIDE SEQUENCE [LARGE SCALE GENOMIC DNA]</scope>
    <source>
        <strain evidence="2">NRRL 1555(-)</strain>
    </source>
</reference>